<accession>A0A6J5NKD0</accession>
<evidence type="ECO:0000313" key="2">
    <source>
        <dbReference type="EMBL" id="CAB4159313.1"/>
    </source>
</evidence>
<feature type="compositionally biased region" description="Polar residues" evidence="1">
    <location>
        <begin position="280"/>
        <end position="295"/>
    </location>
</feature>
<sequence length="1188" mass="130718">MPYSITRGKGCSPSKPWGVVKDSDGAVVACHATKESALAQIRALYAIEPTLAKARARMGKHLAGQHDQASHAKGGTTPSLRQKKMTGHWGHSRTGSTSIATASRDMMGIPSRIDVAGRNLSDADYGQAQIALDNISNRPVMVTVPLTHTTSRMPELETAKTGDVIQLGLTATEKQESTIRDGYAESNIKEMQVLVFTGTKPTHLYSGRRSAPEEAIVAGEFRVVSKKQVDVPRTTFRNGVYEPWTSKATVVELEQVSTFDTTAKAFVPFSQPVTKHLPHQHNQQTHGSGGTSAPETSPKKRNKKDIAGDDQRAAELYASGKTWDQVAEEMGYANGGVARRAGKRHEERQKEKPADDGTAKPKTEDVTPPTPVITPPVTPTPDPVDIVNPRPMTTKDPSQQTVPTDDINVARETGRPYKPFTEEGHSPEVRKAQDNLRQAQKDAEDHYEQHFGEESRRRSAVVKEKQAEYAKAEKDWEAQNPRAKGEDYYPYWERREKALAEGGLLKPKDNSGIEAIIKDGLVDKVHGETQSALHKKAGDQWDVVRRTVQVDTAEHILGVKSVMRPRMEPDWDTPRTAENPRPMRQATEADYDAPHVPGVGYPRKPAFDLVYELPDGKVVNHQELFRNSDQDSPANQIIRNTAESRMSKISQINTRQRAIDGDGDGKFNEAMKTQLSRQQAIVDSPNTRIVIHAPVSAVGGIVTSGRFKSQHETGRSKGYKGKEVREGFEASSMGTVLGDDKTKAPIYGAIHVGGVQDPHAFALGQYGDVGFVLRRETHERAMFTDGDSLNLCYEASPMTGTQTRFNGHSVNGGVDAASGWSRQGTPGEFSESLQKKPKAISSGYREAQVLGGVNLADIEYVTVPAGTKFPAASRRKLEKAGIPVIEYDRASFTPLKGVDEVGELQFTPAKEGGIWTPLPEPTAKRIGVVVDIFKHLAGKHDQRSHSGKSTSHGGYQLNEPKNPQPKAGQYREDSVQAASAERARIAEIEPAMTREMIDIANAHGATMEGLDFRLKSDESLARKVDAEKDTDFGGDATKTAQSMSDVVRYTMTYPDAEYAGNVESTIADMEARGYKARVKNYWEMDDPYQGINVALTHPSGVKVELQFHTPKSVKVKETVHGLLDKFRTESNPRTKFGLWDRMVRVSNQIPVPPPPEQLLSIGDLKSQTFTLKMREMVKQIMMEINDGV</sequence>
<protein>
    <submittedName>
        <fullName evidence="2">Uncharacterized protein</fullName>
    </submittedName>
</protein>
<dbReference type="EMBL" id="LR796677">
    <property type="protein sequence ID" value="CAB4159313.1"/>
    <property type="molecule type" value="Genomic_DNA"/>
</dbReference>
<feature type="compositionally biased region" description="Pro residues" evidence="1">
    <location>
        <begin position="368"/>
        <end position="382"/>
    </location>
</feature>
<organism evidence="2">
    <name type="scientific">uncultured Caudovirales phage</name>
    <dbReference type="NCBI Taxonomy" id="2100421"/>
    <lineage>
        <taxon>Viruses</taxon>
        <taxon>Duplodnaviria</taxon>
        <taxon>Heunggongvirae</taxon>
        <taxon>Uroviricota</taxon>
        <taxon>Caudoviricetes</taxon>
        <taxon>Peduoviridae</taxon>
        <taxon>Maltschvirus</taxon>
        <taxon>Maltschvirus maltsch</taxon>
    </lineage>
</organism>
<feature type="region of interest" description="Disordered" evidence="1">
    <location>
        <begin position="276"/>
        <end position="310"/>
    </location>
</feature>
<evidence type="ECO:0000256" key="1">
    <source>
        <dbReference type="SAM" id="MobiDB-lite"/>
    </source>
</evidence>
<feature type="compositionally biased region" description="Basic and acidic residues" evidence="1">
    <location>
        <begin position="344"/>
        <end position="365"/>
    </location>
</feature>
<feature type="region of interest" description="Disordered" evidence="1">
    <location>
        <begin position="336"/>
        <end position="384"/>
    </location>
</feature>
<proteinExistence type="predicted"/>
<reference evidence="2" key="1">
    <citation type="submission" date="2020-04" db="EMBL/GenBank/DDBJ databases">
        <authorList>
            <person name="Chiriac C."/>
            <person name="Salcher M."/>
            <person name="Ghai R."/>
            <person name="Kavagutti S V."/>
        </authorList>
    </citation>
    <scope>NUCLEOTIDE SEQUENCE</scope>
</reference>
<feature type="region of interest" description="Disordered" evidence="1">
    <location>
        <begin position="61"/>
        <end position="104"/>
    </location>
</feature>
<name>A0A6J5NKD0_9CAUD</name>
<gene>
    <name evidence="2" type="ORF">UFOVP711_78</name>
</gene>
<feature type="region of interest" description="Disordered" evidence="1">
    <location>
        <begin position="939"/>
        <end position="978"/>
    </location>
</feature>